<proteinExistence type="predicted"/>
<evidence type="ECO:0000256" key="3">
    <source>
        <dbReference type="ARBA" id="ARBA00022692"/>
    </source>
</evidence>
<keyword evidence="8" id="KW-1185">Reference proteome</keyword>
<protein>
    <submittedName>
        <fullName evidence="7">Cytochrome c oxidase assembly factor CtaG</fullName>
    </submittedName>
</protein>
<feature type="transmembrane region" description="Helical" evidence="6">
    <location>
        <begin position="164"/>
        <end position="188"/>
    </location>
</feature>
<dbReference type="InterPro" id="IPR019108">
    <property type="entry name" value="Caa3_assmbl_CtaG-rel"/>
</dbReference>
<name>A0A8G2BMD2_9PROT</name>
<dbReference type="Proteomes" id="UP000198615">
    <property type="component" value="Unassembled WGS sequence"/>
</dbReference>
<evidence type="ECO:0000256" key="1">
    <source>
        <dbReference type="ARBA" id="ARBA00004651"/>
    </source>
</evidence>
<dbReference type="AlphaFoldDB" id="A0A8G2BMD2"/>
<dbReference type="OrthoDB" id="259025at2"/>
<evidence type="ECO:0000256" key="5">
    <source>
        <dbReference type="ARBA" id="ARBA00023136"/>
    </source>
</evidence>
<accession>A0A8G2BMD2</accession>
<feature type="transmembrane region" description="Helical" evidence="6">
    <location>
        <begin position="121"/>
        <end position="144"/>
    </location>
</feature>
<comment type="subcellular location">
    <subcellularLocation>
        <location evidence="1">Cell membrane</location>
        <topology evidence="1">Multi-pass membrane protein</topology>
    </subcellularLocation>
</comment>
<organism evidence="7 8">
    <name type="scientific">Thalassobaculum litoreum DSM 18839</name>
    <dbReference type="NCBI Taxonomy" id="1123362"/>
    <lineage>
        <taxon>Bacteria</taxon>
        <taxon>Pseudomonadati</taxon>
        <taxon>Pseudomonadota</taxon>
        <taxon>Alphaproteobacteria</taxon>
        <taxon>Rhodospirillales</taxon>
        <taxon>Thalassobaculaceae</taxon>
        <taxon>Thalassobaculum</taxon>
    </lineage>
</organism>
<evidence type="ECO:0000256" key="6">
    <source>
        <dbReference type="SAM" id="Phobius"/>
    </source>
</evidence>
<feature type="transmembrane region" description="Helical" evidence="6">
    <location>
        <begin position="93"/>
        <end position="114"/>
    </location>
</feature>
<keyword evidence="4 6" id="KW-1133">Transmembrane helix</keyword>
<gene>
    <name evidence="7" type="ORF">SAMN05660686_04142</name>
</gene>
<feature type="transmembrane region" description="Helical" evidence="6">
    <location>
        <begin position="37"/>
        <end position="56"/>
    </location>
</feature>
<evidence type="ECO:0000256" key="2">
    <source>
        <dbReference type="ARBA" id="ARBA00022475"/>
    </source>
</evidence>
<reference evidence="7 8" key="1">
    <citation type="submission" date="2016-10" db="EMBL/GenBank/DDBJ databases">
        <authorList>
            <person name="Varghese N."/>
            <person name="Submissions S."/>
        </authorList>
    </citation>
    <scope>NUCLEOTIDE SEQUENCE [LARGE SCALE GENOMIC DNA]</scope>
    <source>
        <strain evidence="7 8">DSM 18839</strain>
    </source>
</reference>
<comment type="caution">
    <text evidence="7">The sequence shown here is derived from an EMBL/GenBank/DDBJ whole genome shotgun (WGS) entry which is preliminary data.</text>
</comment>
<evidence type="ECO:0000256" key="4">
    <source>
        <dbReference type="ARBA" id="ARBA00022989"/>
    </source>
</evidence>
<feature type="transmembrane region" description="Helical" evidence="6">
    <location>
        <begin position="63"/>
        <end position="81"/>
    </location>
</feature>
<evidence type="ECO:0000313" key="7">
    <source>
        <dbReference type="EMBL" id="SDG35791.1"/>
    </source>
</evidence>
<dbReference type="Pfam" id="PF09678">
    <property type="entry name" value="Caa3_CtaG"/>
    <property type="match status" value="1"/>
</dbReference>
<evidence type="ECO:0000313" key="8">
    <source>
        <dbReference type="Proteomes" id="UP000198615"/>
    </source>
</evidence>
<dbReference type="GO" id="GO:0005886">
    <property type="term" value="C:plasma membrane"/>
    <property type="evidence" value="ECO:0007669"/>
    <property type="project" value="UniProtKB-SubCell"/>
</dbReference>
<keyword evidence="3 6" id="KW-0812">Transmembrane</keyword>
<dbReference type="EMBL" id="FNBW01000015">
    <property type="protein sequence ID" value="SDG35791.1"/>
    <property type="molecule type" value="Genomic_DNA"/>
</dbReference>
<sequence length="203" mass="21566">MRRVTVSSLCLAAGLLLCVLAWLLPPVAWPWSFADHMARHIAVVAVAAPLLAVPLAESRVARRVSPMVAVIVEFVAVWGWHVPSAHAAAQTSLFWFAMEQASYLGAGVLVWMSVLRPSLSLAGPVGLLLTSMHMTLLGALLMVGTRSVYPSEICGGAADQQVGGMIMLAVGTPIYLIAGLVLVARDLLADPAGHRRRREGARS</sequence>
<keyword evidence="5 6" id="KW-0472">Membrane</keyword>
<keyword evidence="2" id="KW-1003">Cell membrane</keyword>